<dbReference type="EMBL" id="MFIV01000022">
    <property type="protein sequence ID" value="OGF99468.1"/>
    <property type="molecule type" value="Genomic_DNA"/>
</dbReference>
<dbReference type="PROSITE" id="PS00198">
    <property type="entry name" value="4FE4S_FER_1"/>
    <property type="match status" value="2"/>
</dbReference>
<evidence type="ECO:0000259" key="4">
    <source>
        <dbReference type="PROSITE" id="PS51379"/>
    </source>
</evidence>
<feature type="domain" description="4Fe-4S ferredoxin-type" evidence="4">
    <location>
        <begin position="16"/>
        <end position="50"/>
    </location>
</feature>
<dbReference type="PROSITE" id="PS51379">
    <property type="entry name" value="4FE4S_FER_2"/>
    <property type="match status" value="1"/>
</dbReference>
<dbReference type="InterPro" id="IPR009051">
    <property type="entry name" value="Helical_ferredxn"/>
</dbReference>
<dbReference type="InterPro" id="IPR017896">
    <property type="entry name" value="4Fe4S_Fe-S-bd"/>
</dbReference>
<dbReference type="Gene3D" id="1.10.1060.10">
    <property type="entry name" value="Alpha-helical ferredoxin"/>
    <property type="match status" value="1"/>
</dbReference>
<dbReference type="GO" id="GO:0005886">
    <property type="term" value="C:plasma membrane"/>
    <property type="evidence" value="ECO:0007669"/>
    <property type="project" value="TreeGrafter"/>
</dbReference>
<dbReference type="GO" id="GO:0046872">
    <property type="term" value="F:metal ion binding"/>
    <property type="evidence" value="ECO:0007669"/>
    <property type="project" value="UniProtKB-KW"/>
</dbReference>
<dbReference type="PANTHER" id="PTHR43255">
    <property type="entry name" value="IRON-SULFUR-BINDING OXIDOREDUCTASE FADF-RELATED-RELATED"/>
    <property type="match status" value="1"/>
</dbReference>
<dbReference type="PANTHER" id="PTHR43255:SF2">
    <property type="entry name" value="HETERODISULFIDE REDUCTASE RELATED PROTEIN"/>
    <property type="match status" value="1"/>
</dbReference>
<keyword evidence="3" id="KW-0411">Iron-sulfur</keyword>
<keyword evidence="2" id="KW-0408">Iron</keyword>
<reference evidence="5 6" key="1">
    <citation type="journal article" date="2016" name="Nat. Commun.">
        <title>Thousands of microbial genomes shed light on interconnected biogeochemical processes in an aquifer system.</title>
        <authorList>
            <person name="Anantharaman K."/>
            <person name="Brown C.T."/>
            <person name="Hug L.A."/>
            <person name="Sharon I."/>
            <person name="Castelle C.J."/>
            <person name="Probst A.J."/>
            <person name="Thomas B.C."/>
            <person name="Singh A."/>
            <person name="Wilkins M.J."/>
            <person name="Karaoz U."/>
            <person name="Brodie E.L."/>
            <person name="Williams K.H."/>
            <person name="Hubbard S.S."/>
            <person name="Banfield J.F."/>
        </authorList>
    </citation>
    <scope>NUCLEOTIDE SEQUENCE [LARGE SCALE GENOMIC DNA]</scope>
</reference>
<dbReference type="Pfam" id="PF13183">
    <property type="entry name" value="Fer4_8"/>
    <property type="match status" value="1"/>
</dbReference>
<keyword evidence="1" id="KW-0479">Metal-binding</keyword>
<comment type="caution">
    <text evidence="5">The sequence shown here is derived from an EMBL/GenBank/DDBJ whole genome shotgun (WGS) entry which is preliminary data.</text>
</comment>
<name>A0A1F5YH02_9BACT</name>
<gene>
    <name evidence="5" type="ORF">A2Z86_07390</name>
</gene>
<evidence type="ECO:0000256" key="2">
    <source>
        <dbReference type="ARBA" id="ARBA00023004"/>
    </source>
</evidence>
<evidence type="ECO:0000313" key="5">
    <source>
        <dbReference type="EMBL" id="OGF99468.1"/>
    </source>
</evidence>
<dbReference type="InterPro" id="IPR017900">
    <property type="entry name" value="4Fe4S_Fe_S_CS"/>
</dbReference>
<evidence type="ECO:0000313" key="6">
    <source>
        <dbReference type="Proteomes" id="UP000176992"/>
    </source>
</evidence>
<dbReference type="SUPFAM" id="SSF46548">
    <property type="entry name" value="alpha-helical ferredoxin"/>
    <property type="match status" value="1"/>
</dbReference>
<dbReference type="AlphaFoldDB" id="A0A1F5YH02"/>
<evidence type="ECO:0000256" key="3">
    <source>
        <dbReference type="ARBA" id="ARBA00023014"/>
    </source>
</evidence>
<dbReference type="GO" id="GO:0051536">
    <property type="term" value="F:iron-sulfur cluster binding"/>
    <property type="evidence" value="ECO:0007669"/>
    <property type="project" value="UniProtKB-KW"/>
</dbReference>
<proteinExistence type="predicted"/>
<evidence type="ECO:0000256" key="1">
    <source>
        <dbReference type="ARBA" id="ARBA00022723"/>
    </source>
</evidence>
<organism evidence="5 6">
    <name type="scientific">Candidatus Glassbacteria bacterium GWA2_58_10</name>
    <dbReference type="NCBI Taxonomy" id="1817865"/>
    <lineage>
        <taxon>Bacteria</taxon>
        <taxon>Candidatus Glassiibacteriota</taxon>
    </lineage>
</organism>
<dbReference type="Proteomes" id="UP000176992">
    <property type="component" value="Unassembled WGS sequence"/>
</dbReference>
<dbReference type="InterPro" id="IPR051460">
    <property type="entry name" value="HdrC_iron-sulfur_subunit"/>
</dbReference>
<protein>
    <recommendedName>
        <fullName evidence="4">4Fe-4S ferredoxin-type domain-containing protein</fullName>
    </recommendedName>
</protein>
<sequence>MEAVAAEELKSTFLQNIYAIPDGKRIRECQQCGTCSSSCPTAAWMDYSPREIIAALRAGLLDRVLKSNTVWMCSSCYSCTVRCPAGIKFTDVMYELKRLGGKYGYVDRSSTTAQMARVFRKTVDRYGKNAECELLARYYLATNPFKALSQFVLGVKMLLKGRFPLYPHRIKGRNSLRKMIEAVKEGAPKS</sequence>
<accession>A0A1F5YH02</accession>